<dbReference type="CDD" id="cd13124">
    <property type="entry name" value="MATE_SpoVB_like"/>
    <property type="match status" value="1"/>
</dbReference>
<feature type="transmembrane region" description="Helical" evidence="6">
    <location>
        <begin position="238"/>
        <end position="258"/>
    </location>
</feature>
<dbReference type="InterPro" id="IPR002797">
    <property type="entry name" value="Polysacc_synth"/>
</dbReference>
<dbReference type="Pfam" id="PF01943">
    <property type="entry name" value="Polysacc_synt"/>
    <property type="match status" value="1"/>
</dbReference>
<dbReference type="PANTHER" id="PTHR30250">
    <property type="entry name" value="PST FAMILY PREDICTED COLANIC ACID TRANSPORTER"/>
    <property type="match status" value="1"/>
</dbReference>
<feature type="transmembrane region" description="Helical" evidence="6">
    <location>
        <begin position="484"/>
        <end position="511"/>
    </location>
</feature>
<evidence type="ECO:0000256" key="1">
    <source>
        <dbReference type="ARBA" id="ARBA00004651"/>
    </source>
</evidence>
<comment type="subcellular location">
    <subcellularLocation>
        <location evidence="1">Cell membrane</location>
        <topology evidence="1">Multi-pass membrane protein</topology>
    </subcellularLocation>
</comment>
<organism evidence="7 8">
    <name type="scientific">Paenibacillus cookii</name>
    <dbReference type="NCBI Taxonomy" id="157839"/>
    <lineage>
        <taxon>Bacteria</taxon>
        <taxon>Bacillati</taxon>
        <taxon>Bacillota</taxon>
        <taxon>Bacilli</taxon>
        <taxon>Bacillales</taxon>
        <taxon>Paenibacillaceae</taxon>
        <taxon>Paenibacillus</taxon>
    </lineage>
</organism>
<feature type="transmembrane region" description="Helical" evidence="6">
    <location>
        <begin position="185"/>
        <end position="210"/>
    </location>
</feature>
<accession>A0ABQ4LT37</accession>
<evidence type="ECO:0000256" key="3">
    <source>
        <dbReference type="ARBA" id="ARBA00022692"/>
    </source>
</evidence>
<reference evidence="7 8" key="1">
    <citation type="submission" date="2021-03" db="EMBL/GenBank/DDBJ databases">
        <title>Antimicrobial resistance genes in bacteria isolated from Japanese honey, and their potential for conferring macrolide and lincosamide resistance in the American foulbrood pathogen Paenibacillus larvae.</title>
        <authorList>
            <person name="Okamoto M."/>
            <person name="Kumagai M."/>
            <person name="Kanamori H."/>
            <person name="Takamatsu D."/>
        </authorList>
    </citation>
    <scope>NUCLEOTIDE SEQUENCE [LARGE SCALE GENOMIC DNA]</scope>
    <source>
        <strain evidence="7 8">J21TS3</strain>
    </source>
</reference>
<proteinExistence type="predicted"/>
<keyword evidence="8" id="KW-1185">Reference proteome</keyword>
<sequence>MAKKESFIKGTLILAAAALVARVLGLVQRVPLEHLLDEVGNASFSIANNVYLMLLTVATAGIPSTLSKMVSERYALKRPGEARQVYHAALWFAVAAGVIITALLYILAPYYATYVSKQPEATLAIRALAPALLLFPAIAMMRGYFQGRNNMTAGGVSQIVEQFARVGAAIIIAYIMLKAGYSGSWIAAGASFGGVLGSIGAFAIMLYYTVKMRRQDKVLMLQETVDPKLPLMRIYRDIFTLSIPIVLSSLTVPAVNFIDSSIVNPLLIGQIGEAKATQVLGILGQRAQSIAGIPPILAIALSTSLIPIISSAFARKDQEHLQQQMTLALRISILTGMPIVIALCTAAYSINGLLFSSLDGSWIIMLLTFGTIFQITMMTTNSILLGVNKAKLSMVNVMVGILVKLAGSFLLALVIGIYGIIAATGLCFLVITLLNLRQLKTIVPFSILGQRWPGFLAAVILTAAVGYGLNEAGVQLTRIMPDRLAFLITCIIVGGAVVLLYLGLLIMLGVLRQHELAGYPRKVQKLLRPLMRLQPARYKSADSQGQ</sequence>
<dbReference type="EMBL" id="BORW01000003">
    <property type="protein sequence ID" value="GIO66278.1"/>
    <property type="molecule type" value="Genomic_DNA"/>
</dbReference>
<dbReference type="InterPro" id="IPR024923">
    <property type="entry name" value="PG_synth_SpoVB"/>
</dbReference>
<feature type="transmembrane region" description="Helical" evidence="6">
    <location>
        <begin position="408"/>
        <end position="434"/>
    </location>
</feature>
<name>A0ABQ4LT37_9BACL</name>
<evidence type="ECO:0000256" key="6">
    <source>
        <dbReference type="SAM" id="Phobius"/>
    </source>
</evidence>
<dbReference type="RefSeq" id="WP_212948214.1">
    <property type="nucleotide sequence ID" value="NZ_BORW01000003.1"/>
</dbReference>
<comment type="caution">
    <text evidence="7">The sequence shown here is derived from an EMBL/GenBank/DDBJ whole genome shotgun (WGS) entry which is preliminary data.</text>
</comment>
<dbReference type="Proteomes" id="UP000680638">
    <property type="component" value="Unassembled WGS sequence"/>
</dbReference>
<feature type="transmembrane region" description="Helical" evidence="6">
    <location>
        <begin position="454"/>
        <end position="472"/>
    </location>
</feature>
<feature type="transmembrane region" description="Helical" evidence="6">
    <location>
        <begin position="296"/>
        <end position="315"/>
    </location>
</feature>
<evidence type="ECO:0000256" key="5">
    <source>
        <dbReference type="ARBA" id="ARBA00023136"/>
    </source>
</evidence>
<protein>
    <submittedName>
        <fullName evidence="7">Stage V sporulation protein B</fullName>
    </submittedName>
</protein>
<evidence type="ECO:0000313" key="8">
    <source>
        <dbReference type="Proteomes" id="UP000680638"/>
    </source>
</evidence>
<feature type="transmembrane region" description="Helical" evidence="6">
    <location>
        <begin position="162"/>
        <end position="179"/>
    </location>
</feature>
<evidence type="ECO:0000313" key="7">
    <source>
        <dbReference type="EMBL" id="GIO66278.1"/>
    </source>
</evidence>
<dbReference type="PIRSF" id="PIRSF038958">
    <property type="entry name" value="PG_synth_SpoVB"/>
    <property type="match status" value="1"/>
</dbReference>
<evidence type="ECO:0000256" key="4">
    <source>
        <dbReference type="ARBA" id="ARBA00022989"/>
    </source>
</evidence>
<keyword evidence="2" id="KW-1003">Cell membrane</keyword>
<feature type="transmembrane region" description="Helical" evidence="6">
    <location>
        <begin position="327"/>
        <end position="350"/>
    </location>
</feature>
<feature type="transmembrane region" description="Helical" evidence="6">
    <location>
        <begin position="362"/>
        <end position="387"/>
    </location>
</feature>
<keyword evidence="5 6" id="KW-0472">Membrane</keyword>
<feature type="transmembrane region" description="Helical" evidence="6">
    <location>
        <begin position="49"/>
        <end position="67"/>
    </location>
</feature>
<feature type="transmembrane region" description="Helical" evidence="6">
    <location>
        <begin position="88"/>
        <end position="111"/>
    </location>
</feature>
<dbReference type="PANTHER" id="PTHR30250:SF21">
    <property type="entry name" value="LIPID II FLIPPASE MURJ"/>
    <property type="match status" value="1"/>
</dbReference>
<feature type="transmembrane region" description="Helical" evidence="6">
    <location>
        <begin position="123"/>
        <end position="141"/>
    </location>
</feature>
<keyword evidence="3 6" id="KW-0812">Transmembrane</keyword>
<dbReference type="InterPro" id="IPR050833">
    <property type="entry name" value="Poly_Biosynth_Transport"/>
</dbReference>
<evidence type="ECO:0000256" key="2">
    <source>
        <dbReference type="ARBA" id="ARBA00022475"/>
    </source>
</evidence>
<gene>
    <name evidence="7" type="primary">spoVB_1</name>
    <name evidence="7" type="ORF">J21TS3_10990</name>
</gene>
<keyword evidence="4 6" id="KW-1133">Transmembrane helix</keyword>